<evidence type="ECO:0000256" key="9">
    <source>
        <dbReference type="ARBA" id="ARBA00023180"/>
    </source>
</evidence>
<organism evidence="12 13">
    <name type="scientific">Panaeolus cyanescens</name>
    <dbReference type="NCBI Taxonomy" id="181874"/>
    <lineage>
        <taxon>Eukaryota</taxon>
        <taxon>Fungi</taxon>
        <taxon>Dikarya</taxon>
        <taxon>Basidiomycota</taxon>
        <taxon>Agaricomycotina</taxon>
        <taxon>Agaricomycetes</taxon>
        <taxon>Agaricomycetidae</taxon>
        <taxon>Agaricales</taxon>
        <taxon>Agaricineae</taxon>
        <taxon>Galeropsidaceae</taxon>
        <taxon>Panaeolus</taxon>
    </lineage>
</organism>
<protein>
    <recommendedName>
        <fullName evidence="14">GPI transamidase component PIG-S</fullName>
    </recommendedName>
</protein>
<feature type="transmembrane region" description="Helical" evidence="11">
    <location>
        <begin position="33"/>
        <end position="51"/>
    </location>
</feature>
<feature type="compositionally biased region" description="Polar residues" evidence="10">
    <location>
        <begin position="503"/>
        <end position="519"/>
    </location>
</feature>
<dbReference type="Pfam" id="PF10510">
    <property type="entry name" value="PIG-S"/>
    <property type="match status" value="1"/>
</dbReference>
<comment type="subcellular location">
    <subcellularLocation>
        <location evidence="1">Endoplasmic reticulum membrane</location>
        <topology evidence="1">Multi-pass membrane protein</topology>
    </subcellularLocation>
</comment>
<evidence type="ECO:0008006" key="14">
    <source>
        <dbReference type="Google" id="ProtNLM"/>
    </source>
</evidence>
<evidence type="ECO:0000256" key="8">
    <source>
        <dbReference type="ARBA" id="ARBA00023136"/>
    </source>
</evidence>
<reference evidence="12 13" key="1">
    <citation type="journal article" date="2018" name="Evol. Lett.">
        <title>Horizontal gene cluster transfer increased hallucinogenic mushroom diversity.</title>
        <authorList>
            <person name="Reynolds H.T."/>
            <person name="Vijayakumar V."/>
            <person name="Gluck-Thaler E."/>
            <person name="Korotkin H.B."/>
            <person name="Matheny P.B."/>
            <person name="Slot J.C."/>
        </authorList>
    </citation>
    <scope>NUCLEOTIDE SEQUENCE [LARGE SCALE GENOMIC DNA]</scope>
    <source>
        <strain evidence="12 13">2629</strain>
    </source>
</reference>
<dbReference type="GO" id="GO:0042765">
    <property type="term" value="C:GPI-anchor transamidase complex"/>
    <property type="evidence" value="ECO:0007669"/>
    <property type="project" value="InterPro"/>
</dbReference>
<evidence type="ECO:0000256" key="10">
    <source>
        <dbReference type="SAM" id="MobiDB-lite"/>
    </source>
</evidence>
<dbReference type="Proteomes" id="UP000284842">
    <property type="component" value="Unassembled WGS sequence"/>
</dbReference>
<dbReference type="GO" id="GO:0006506">
    <property type="term" value="P:GPI anchor biosynthetic process"/>
    <property type="evidence" value="ECO:0007669"/>
    <property type="project" value="UniProtKB-UniPathway"/>
</dbReference>
<dbReference type="FunCoup" id="A0A409VNA6">
    <property type="interactions" value="524"/>
</dbReference>
<dbReference type="InterPro" id="IPR019540">
    <property type="entry name" value="PtdIno-glycan_biosynth_class_S"/>
</dbReference>
<comment type="similarity">
    <text evidence="3">Belongs to the PIGS family.</text>
</comment>
<dbReference type="AlphaFoldDB" id="A0A409VNA6"/>
<evidence type="ECO:0000256" key="1">
    <source>
        <dbReference type="ARBA" id="ARBA00004477"/>
    </source>
</evidence>
<evidence type="ECO:0000313" key="12">
    <source>
        <dbReference type="EMBL" id="PPQ67761.1"/>
    </source>
</evidence>
<dbReference type="PANTHER" id="PTHR21072">
    <property type="entry name" value="GPI TRANSAMIDASE COMPONENT PIG-S"/>
    <property type="match status" value="1"/>
</dbReference>
<dbReference type="GO" id="GO:0016255">
    <property type="term" value="P:attachment of GPI anchor to protein"/>
    <property type="evidence" value="ECO:0007669"/>
    <property type="project" value="InterPro"/>
</dbReference>
<feature type="region of interest" description="Disordered" evidence="10">
    <location>
        <begin position="500"/>
        <end position="519"/>
    </location>
</feature>
<dbReference type="OrthoDB" id="28748at2759"/>
<evidence type="ECO:0000256" key="5">
    <source>
        <dbReference type="ARBA" id="ARBA00022692"/>
    </source>
</evidence>
<comment type="pathway">
    <text evidence="2">Glycolipid biosynthesis; glycosylphosphatidylinositol-anchor biosynthesis.</text>
</comment>
<evidence type="ECO:0000313" key="13">
    <source>
        <dbReference type="Proteomes" id="UP000284842"/>
    </source>
</evidence>
<name>A0A409VNA6_9AGAR</name>
<evidence type="ECO:0000256" key="3">
    <source>
        <dbReference type="ARBA" id="ARBA00005316"/>
    </source>
</evidence>
<sequence>MTSPSTNANSSWPKSLRDPSTLYFQKTSVKRSIIKAYWTVIICAIPLWWYTTSIQRLALPTSRVHSETETLHTLPVDVCWEGIPNGLAEPVRKELVQRSLQHKERWNGLTLEPFRYGNCGDNTLIIRNHNGPESIHNQVLKISVEKHVRKDGTYSRHVVDLLEDLLAPVVDASHFNNLAVQYSSRYRLSFSLLNEDSAAGDMISGWNIEHALRVHITPLLEDLSSLHNFTIESQVQFHAPLAFRPAASDGYWGITREDLNVFVNSAEWILSSSSSNDHVLHFVLFVPSLNARPLYILDNNGQSTESNSFLLPQWGGIIIHNPSSPSHQPLPPADLRLTFATFADQLSALLGIPQLPPSIKQLPESGHHVLSKWQMDTLLRRRTIENTIQTRETLRSIVNLVDQIENMPVGQDVKDDVENALSAYTEMWTGSKSLIDIFTLSADAFNLSSRAFFNPGMLALLYFPTEHKYAVYAPLFASAIIPLFVSALREIVAWKKERKDAKNGSSVDHTQGTDTPNTS</sequence>
<evidence type="ECO:0000256" key="6">
    <source>
        <dbReference type="ARBA" id="ARBA00022824"/>
    </source>
</evidence>
<comment type="caution">
    <text evidence="12">The sequence shown here is derived from an EMBL/GenBank/DDBJ whole genome shotgun (WGS) entry which is preliminary data.</text>
</comment>
<keyword evidence="13" id="KW-1185">Reference proteome</keyword>
<accession>A0A409VNA6</accession>
<keyword evidence="9" id="KW-0325">Glycoprotein</keyword>
<keyword evidence="7 11" id="KW-1133">Transmembrane helix</keyword>
<dbReference type="PANTHER" id="PTHR21072:SF13">
    <property type="entry name" value="GPI TRANSAMIDASE COMPONENT PIG-S"/>
    <property type="match status" value="1"/>
</dbReference>
<feature type="transmembrane region" description="Helical" evidence="11">
    <location>
        <begin position="469"/>
        <end position="488"/>
    </location>
</feature>
<keyword evidence="4" id="KW-0337">GPI-anchor biosynthesis</keyword>
<dbReference type="InParanoid" id="A0A409VNA6"/>
<keyword evidence="8 11" id="KW-0472">Membrane</keyword>
<dbReference type="EMBL" id="NHTK01006020">
    <property type="protein sequence ID" value="PPQ67761.1"/>
    <property type="molecule type" value="Genomic_DNA"/>
</dbReference>
<proteinExistence type="inferred from homology"/>
<dbReference type="UniPathway" id="UPA00196"/>
<evidence type="ECO:0000256" key="7">
    <source>
        <dbReference type="ARBA" id="ARBA00022989"/>
    </source>
</evidence>
<evidence type="ECO:0000256" key="4">
    <source>
        <dbReference type="ARBA" id="ARBA00022502"/>
    </source>
</evidence>
<evidence type="ECO:0000256" key="2">
    <source>
        <dbReference type="ARBA" id="ARBA00004687"/>
    </source>
</evidence>
<evidence type="ECO:0000256" key="11">
    <source>
        <dbReference type="SAM" id="Phobius"/>
    </source>
</evidence>
<keyword evidence="6" id="KW-0256">Endoplasmic reticulum</keyword>
<gene>
    <name evidence="12" type="ORF">CVT24_002771</name>
</gene>
<keyword evidence="5 11" id="KW-0812">Transmembrane</keyword>
<dbReference type="STRING" id="181874.A0A409VNA6"/>